<evidence type="ECO:0000313" key="1">
    <source>
        <dbReference type="EMBL" id="HER96680.1"/>
    </source>
</evidence>
<dbReference type="Gene3D" id="3.30.1330.30">
    <property type="match status" value="1"/>
</dbReference>
<proteinExistence type="predicted"/>
<dbReference type="InterPro" id="IPR041202">
    <property type="entry name" value="BaeRF_family10"/>
</dbReference>
<dbReference type="InterPro" id="IPR029064">
    <property type="entry name" value="Ribosomal_eL30-like_sf"/>
</dbReference>
<sequence length="405" mass="45776">MEKSMVQLTETFSPALRDQILARLEQERTEPAYRLLTPTALRQLGETKSNGDPIVSLYLKLTPERRQKGSWHVAFKDLTRTQLETISDPRLRDHVAEELERIELALKEGLPAMGRGVAFFVCESLGLWRQIALPIPLPDRLELASTPYTRPLVRTRDEHDRFVVAVLSREHSRFFISQIGYVEEVLTLSGPKLRGLVTDWIDWNQRDDLERQLNEQTGKALAYIAALVFQQFEARYLLFSAPEKLKPSFLGNLPKSVQEHIGGEFTIDVHAPNVRVAEVIDPLERAVEAREEVRTVEQIQESLPDRGLWGIEQVVDALNQRRVMTLAVDDDFQVSGGYCPRCDLLMLDATKPCPACGEAVEPESDLVDQALELALAQNATVELVRSEAARRLMASYAPIGALLRF</sequence>
<dbReference type="EMBL" id="DSGB01000006">
    <property type="protein sequence ID" value="HER96680.1"/>
    <property type="molecule type" value="Genomic_DNA"/>
</dbReference>
<dbReference type="AlphaFoldDB" id="A0A7V2F7U8"/>
<gene>
    <name evidence="1" type="ORF">ENO59_09215</name>
</gene>
<comment type="caution">
    <text evidence="1">The sequence shown here is derived from an EMBL/GenBank/DDBJ whole genome shotgun (WGS) entry which is preliminary data.</text>
</comment>
<dbReference type="Pfam" id="PF18854">
    <property type="entry name" value="baeRF_family10"/>
    <property type="match status" value="1"/>
</dbReference>
<protein>
    <submittedName>
        <fullName evidence="1">Peptide chain release factor 1</fullName>
    </submittedName>
</protein>
<organism evidence="1">
    <name type="scientific">Rhodothermus marinus</name>
    <name type="common">Rhodothermus obamensis</name>
    <dbReference type="NCBI Taxonomy" id="29549"/>
    <lineage>
        <taxon>Bacteria</taxon>
        <taxon>Pseudomonadati</taxon>
        <taxon>Rhodothermota</taxon>
        <taxon>Rhodothermia</taxon>
        <taxon>Rhodothermales</taxon>
        <taxon>Rhodothermaceae</taxon>
        <taxon>Rhodothermus</taxon>
    </lineage>
</organism>
<reference evidence="1" key="1">
    <citation type="journal article" date="2020" name="mSystems">
        <title>Genome- and Community-Level Interaction Insights into Carbon Utilization and Element Cycling Functions of Hydrothermarchaeota in Hydrothermal Sediment.</title>
        <authorList>
            <person name="Zhou Z."/>
            <person name="Liu Y."/>
            <person name="Xu W."/>
            <person name="Pan J."/>
            <person name="Luo Z.H."/>
            <person name="Li M."/>
        </authorList>
    </citation>
    <scope>NUCLEOTIDE SEQUENCE [LARGE SCALE GENOMIC DNA]</scope>
    <source>
        <strain evidence="1">SpSt-143</strain>
    </source>
</reference>
<accession>A0A7V2F7U8</accession>
<name>A0A7V2F7U8_RHOMR</name>